<feature type="active site" evidence="14">
    <location>
        <position position="247"/>
    </location>
</feature>
<dbReference type="GO" id="GO:0006633">
    <property type="term" value="P:fatty acid biosynthetic process"/>
    <property type="evidence" value="ECO:0007669"/>
    <property type="project" value="UniProtKB-UniRule"/>
</dbReference>
<feature type="domain" description="Beta-ketoacyl-[acyl-carrier-protein] synthase III C-terminal" evidence="15">
    <location>
        <begin position="231"/>
        <end position="320"/>
    </location>
</feature>
<evidence type="ECO:0000256" key="13">
    <source>
        <dbReference type="ARBA" id="ARBA00052985"/>
    </source>
</evidence>
<reference evidence="18 19" key="1">
    <citation type="journal article" date="2020" name="Cell Host Microbe">
        <title>Functional and Genomic Variation between Human-Derived Isolates of Lachnospiraceae Reveals Inter- and Intra-Species Diversity.</title>
        <authorList>
            <person name="Sorbara M.T."/>
            <person name="Littmann E.R."/>
            <person name="Fontana E."/>
            <person name="Moody T.U."/>
            <person name="Kohout C.E."/>
            <person name="Gjonbalaj M."/>
            <person name="Eaton V."/>
            <person name="Seok R."/>
            <person name="Leiner I.M."/>
            <person name="Pamer E.G."/>
        </authorList>
    </citation>
    <scope>NUCLEOTIDE SEQUENCE [LARGE SCALE GENOMIC DNA]</scope>
    <source>
        <strain evidence="18 19">MSK.1.17</strain>
    </source>
</reference>
<dbReference type="Proteomes" id="UP000669239">
    <property type="component" value="Unassembled WGS sequence"/>
</dbReference>
<feature type="active site" evidence="14">
    <location>
        <position position="277"/>
    </location>
</feature>
<comment type="catalytic activity">
    <reaction evidence="12">
        <text>2-methylpropanoyl-CoA + malonyl-[ACP] + H(+) = 4-methyl-3-oxopentanoyl-[ACP] + CO2 + CoA</text>
        <dbReference type="Rhea" id="RHEA:42268"/>
        <dbReference type="Rhea" id="RHEA-COMP:9623"/>
        <dbReference type="Rhea" id="RHEA-COMP:9940"/>
        <dbReference type="ChEBI" id="CHEBI:15378"/>
        <dbReference type="ChEBI" id="CHEBI:16526"/>
        <dbReference type="ChEBI" id="CHEBI:57287"/>
        <dbReference type="ChEBI" id="CHEBI:57338"/>
        <dbReference type="ChEBI" id="CHEBI:78449"/>
        <dbReference type="ChEBI" id="CHEBI:78820"/>
        <dbReference type="EC" id="2.3.1.300"/>
    </reaction>
    <physiologicalReaction direction="left-to-right" evidence="12">
        <dbReference type="Rhea" id="RHEA:42269"/>
    </physiologicalReaction>
</comment>
<gene>
    <name evidence="14" type="primary">fabH</name>
    <name evidence="18" type="ORF">G5B36_09005</name>
    <name evidence="17" type="ORF">L0N08_17955</name>
</gene>
<protein>
    <recommendedName>
        <fullName evidence="14">Beta-ketoacyl-[acyl-carrier-protein] synthase III</fullName>
        <shortName evidence="14">Beta-ketoacyl-ACP synthase III</shortName>
        <shortName evidence="14">KAS III</shortName>
        <ecNumber evidence="14">2.3.1.180</ecNumber>
    </recommendedName>
    <alternativeName>
        <fullName evidence="14">3-oxoacyl-[acyl-carrier-protein] synthase 3</fullName>
    </alternativeName>
    <alternativeName>
        <fullName evidence="14">3-oxoacyl-[acyl-carrier-protein] synthase III</fullName>
    </alternativeName>
</protein>
<evidence type="ECO:0000313" key="18">
    <source>
        <dbReference type="EMBL" id="NSJ48837.1"/>
    </source>
</evidence>
<evidence type="ECO:0000256" key="14">
    <source>
        <dbReference type="HAMAP-Rule" id="MF_01815"/>
    </source>
</evidence>
<dbReference type="FunFam" id="3.40.47.10:FF:000004">
    <property type="entry name" value="3-oxoacyl-[acyl-carrier-protein] synthase 3"/>
    <property type="match status" value="1"/>
</dbReference>
<dbReference type="CDD" id="cd00830">
    <property type="entry name" value="KAS_III"/>
    <property type="match status" value="1"/>
</dbReference>
<dbReference type="EC" id="2.3.1.180" evidence="14"/>
<keyword evidence="4 14" id="KW-0808">Transferase</keyword>
<keyword evidence="8 14" id="KW-0511">Multifunctional enzyme</keyword>
<sequence>MTTRIIGTGSYVPEQIVTNNDLAQIVDTNDEWIRSRTGIGERRIATTESTSYMAAKAAMGALEQSGLKPEEIDLILLGTSSPDYCFPNGACEVQGMIGAVNAACYDISAACTGFVYALNTAHAFISSGLYKTALIIGSDVLSKLIDWTDRGTCVLFGDGAGAVAVRADDTGILGINMKSDGTKGNVLTCGSRTNGNFLLGKKPELGYMTMDGQEVFKFAVRKVPECITQVLDHAGVAAEEIKYFVIHQANYRIIESIAKRLKVSVECFPVNMEHYGNTSAASIPLLLDEINRKGMLKSGDKIVFSGFGAGLTWGAALLEW</sequence>
<dbReference type="InterPro" id="IPR013751">
    <property type="entry name" value="ACP_syn_III_N"/>
</dbReference>
<comment type="subcellular location">
    <subcellularLocation>
        <location evidence="14">Cytoplasm</location>
    </subcellularLocation>
</comment>
<dbReference type="Pfam" id="PF08541">
    <property type="entry name" value="ACP_syn_III_C"/>
    <property type="match status" value="1"/>
</dbReference>
<dbReference type="GO" id="GO:0033818">
    <property type="term" value="F:beta-ketoacyl-acyl-carrier-protein synthase III activity"/>
    <property type="evidence" value="ECO:0007669"/>
    <property type="project" value="UniProtKB-UniRule"/>
</dbReference>
<dbReference type="SUPFAM" id="SSF53901">
    <property type="entry name" value="Thiolase-like"/>
    <property type="match status" value="1"/>
</dbReference>
<comment type="caution">
    <text evidence="17">The sequence shown here is derived from an EMBL/GenBank/DDBJ whole genome shotgun (WGS) entry which is preliminary data.</text>
</comment>
<reference evidence="17" key="3">
    <citation type="submission" date="2022-01" db="EMBL/GenBank/DDBJ databases">
        <title>Collection of gut derived symbiotic bacterial strains cultured from healthy donors.</title>
        <authorList>
            <person name="Lin H."/>
            <person name="Kohout C."/>
            <person name="Waligurski E."/>
            <person name="Pamer E.G."/>
        </authorList>
    </citation>
    <scope>NUCLEOTIDE SEQUENCE</scope>
    <source>
        <strain evidence="17">DFI.6.55</strain>
    </source>
</reference>
<dbReference type="GO" id="GO:0004315">
    <property type="term" value="F:3-oxoacyl-[acyl-carrier-protein] synthase activity"/>
    <property type="evidence" value="ECO:0007669"/>
    <property type="project" value="InterPro"/>
</dbReference>
<dbReference type="EMBL" id="JAKNGE010000023">
    <property type="protein sequence ID" value="MCG4747313.1"/>
    <property type="molecule type" value="Genomic_DNA"/>
</dbReference>
<evidence type="ECO:0000256" key="2">
    <source>
        <dbReference type="ARBA" id="ARBA00008642"/>
    </source>
</evidence>
<evidence type="ECO:0000256" key="10">
    <source>
        <dbReference type="ARBA" id="ARBA00051096"/>
    </source>
</evidence>
<keyword evidence="5 14" id="KW-0276">Fatty acid metabolism</keyword>
<dbReference type="InterPro" id="IPR004655">
    <property type="entry name" value="FabH"/>
</dbReference>
<dbReference type="Proteomes" id="UP001299608">
    <property type="component" value="Unassembled WGS sequence"/>
</dbReference>
<feature type="active site" evidence="14">
    <location>
        <position position="111"/>
    </location>
</feature>
<comment type="function">
    <text evidence="14">Catalyzes the condensation reaction of fatty acid synthesis by the addition to an acyl acceptor of two carbons from malonyl-ACP. Catalyzes the first condensation reaction which initiates fatty acid synthesis and may therefore play a role in governing the total rate of fatty acid production. Possesses both acetoacetyl-ACP synthase and acetyl transacylase activities. Its substrate specificity determines the biosynthesis of branched-chain and/or straight-chain of fatty acids.</text>
</comment>
<evidence type="ECO:0000313" key="20">
    <source>
        <dbReference type="Proteomes" id="UP001299608"/>
    </source>
</evidence>
<feature type="domain" description="Beta-ketoacyl-[acyl-carrier-protein] synthase III N-terminal" evidence="16">
    <location>
        <begin position="105"/>
        <end position="181"/>
    </location>
</feature>
<dbReference type="InterPro" id="IPR013747">
    <property type="entry name" value="ACP_syn_III_C"/>
</dbReference>
<evidence type="ECO:0000256" key="5">
    <source>
        <dbReference type="ARBA" id="ARBA00022832"/>
    </source>
</evidence>
<dbReference type="InterPro" id="IPR016039">
    <property type="entry name" value="Thiolase-like"/>
</dbReference>
<evidence type="ECO:0000256" key="4">
    <source>
        <dbReference type="ARBA" id="ARBA00022679"/>
    </source>
</evidence>
<keyword evidence="14" id="KW-0963">Cytoplasm</keyword>
<comment type="subunit">
    <text evidence="14">Homodimer.</text>
</comment>
<dbReference type="PANTHER" id="PTHR43091">
    <property type="entry name" value="3-OXOACYL-[ACYL-CARRIER-PROTEIN] SYNTHASE"/>
    <property type="match status" value="1"/>
</dbReference>
<evidence type="ECO:0000256" key="12">
    <source>
        <dbReference type="ARBA" id="ARBA00052467"/>
    </source>
</evidence>
<dbReference type="GeneID" id="97203519"/>
<evidence type="ECO:0000256" key="3">
    <source>
        <dbReference type="ARBA" id="ARBA00022516"/>
    </source>
</evidence>
<dbReference type="EMBL" id="JAAITT010000010">
    <property type="protein sequence ID" value="NSJ48837.1"/>
    <property type="molecule type" value="Genomic_DNA"/>
</dbReference>
<evidence type="ECO:0000256" key="1">
    <source>
        <dbReference type="ARBA" id="ARBA00005194"/>
    </source>
</evidence>
<dbReference type="Pfam" id="PF08545">
    <property type="entry name" value="ACP_syn_III"/>
    <property type="match status" value="1"/>
</dbReference>
<dbReference type="NCBIfam" id="NF006829">
    <property type="entry name" value="PRK09352.1"/>
    <property type="match status" value="1"/>
</dbReference>
<dbReference type="GO" id="GO:0005737">
    <property type="term" value="C:cytoplasm"/>
    <property type="evidence" value="ECO:0007669"/>
    <property type="project" value="UniProtKB-SubCell"/>
</dbReference>
<evidence type="ECO:0000256" key="6">
    <source>
        <dbReference type="ARBA" id="ARBA00023098"/>
    </source>
</evidence>
<accession>A0AAW5BTG6</accession>
<keyword evidence="6 14" id="KW-0443">Lipid metabolism</keyword>
<evidence type="ECO:0000256" key="8">
    <source>
        <dbReference type="ARBA" id="ARBA00023268"/>
    </source>
</evidence>
<keyword evidence="9 14" id="KW-0012">Acyltransferase</keyword>
<comment type="similarity">
    <text evidence="2 14">Belongs to the thiolase-like superfamily. FabH family.</text>
</comment>
<evidence type="ECO:0000313" key="19">
    <source>
        <dbReference type="Proteomes" id="UP000669239"/>
    </source>
</evidence>
<dbReference type="AlphaFoldDB" id="A0AAW5BTG6"/>
<feature type="region of interest" description="ACP-binding" evidence="14">
    <location>
        <begin position="248"/>
        <end position="252"/>
    </location>
</feature>
<reference evidence="18" key="2">
    <citation type="submission" date="2020-02" db="EMBL/GenBank/DDBJ databases">
        <authorList>
            <person name="Littmann E."/>
            <person name="Sorbara M."/>
        </authorList>
    </citation>
    <scope>NUCLEOTIDE SEQUENCE</scope>
    <source>
        <strain evidence="18">MSK.1.17</strain>
    </source>
</reference>
<proteinExistence type="inferred from homology"/>
<evidence type="ECO:0000259" key="16">
    <source>
        <dbReference type="Pfam" id="PF08545"/>
    </source>
</evidence>
<evidence type="ECO:0000256" key="7">
    <source>
        <dbReference type="ARBA" id="ARBA00023160"/>
    </source>
</evidence>
<name>A0AAW5BTG6_9FIRM</name>
<evidence type="ECO:0000256" key="11">
    <source>
        <dbReference type="ARBA" id="ARBA00052407"/>
    </source>
</evidence>
<evidence type="ECO:0000313" key="17">
    <source>
        <dbReference type="EMBL" id="MCG4747313.1"/>
    </source>
</evidence>
<dbReference type="Gene3D" id="3.40.47.10">
    <property type="match status" value="1"/>
</dbReference>
<comment type="domain">
    <text evidence="14">The last Arg residue of the ACP-binding site is essential for the weak association between ACP/AcpP and FabH.</text>
</comment>
<organism evidence="17 20">
    <name type="scientific">Enterocloster aldenensis</name>
    <dbReference type="NCBI Taxonomy" id="358742"/>
    <lineage>
        <taxon>Bacteria</taxon>
        <taxon>Bacillati</taxon>
        <taxon>Bacillota</taxon>
        <taxon>Clostridia</taxon>
        <taxon>Lachnospirales</taxon>
        <taxon>Lachnospiraceae</taxon>
        <taxon>Enterocloster</taxon>
    </lineage>
</organism>
<dbReference type="NCBIfam" id="TIGR00747">
    <property type="entry name" value="fabH"/>
    <property type="match status" value="1"/>
</dbReference>
<comment type="catalytic activity">
    <reaction evidence="13">
        <text>3-methylbutanoyl-CoA + malonyl-[ACP] + H(+) = 5-methyl-3-oxohexanoyl-[ACP] + CO2 + CoA</text>
        <dbReference type="Rhea" id="RHEA:42272"/>
        <dbReference type="Rhea" id="RHEA-COMP:9623"/>
        <dbReference type="Rhea" id="RHEA-COMP:9941"/>
        <dbReference type="ChEBI" id="CHEBI:15378"/>
        <dbReference type="ChEBI" id="CHEBI:16526"/>
        <dbReference type="ChEBI" id="CHEBI:57287"/>
        <dbReference type="ChEBI" id="CHEBI:57345"/>
        <dbReference type="ChEBI" id="CHEBI:78449"/>
        <dbReference type="ChEBI" id="CHEBI:78822"/>
        <dbReference type="EC" id="2.3.1.300"/>
    </reaction>
    <physiologicalReaction direction="left-to-right" evidence="13">
        <dbReference type="Rhea" id="RHEA:42273"/>
    </physiologicalReaction>
</comment>
<comment type="catalytic activity">
    <reaction evidence="11">
        <text>(2S)-2-methylbutanoyl-CoA + malonyl-[ACP] + H(+) = (4S)-4-methyl-3-oxohexanoyl-[ACP] + CO2 + CoA</text>
        <dbReference type="Rhea" id="RHEA:42276"/>
        <dbReference type="Rhea" id="RHEA-COMP:9623"/>
        <dbReference type="Rhea" id="RHEA-COMP:17148"/>
        <dbReference type="ChEBI" id="CHEBI:15378"/>
        <dbReference type="ChEBI" id="CHEBI:16526"/>
        <dbReference type="ChEBI" id="CHEBI:57287"/>
        <dbReference type="ChEBI" id="CHEBI:78449"/>
        <dbReference type="ChEBI" id="CHEBI:88166"/>
        <dbReference type="ChEBI" id="CHEBI:167462"/>
        <dbReference type="EC" id="2.3.1.300"/>
    </reaction>
    <physiologicalReaction direction="left-to-right" evidence="11">
        <dbReference type="Rhea" id="RHEA:42277"/>
    </physiologicalReaction>
</comment>
<evidence type="ECO:0000259" key="15">
    <source>
        <dbReference type="Pfam" id="PF08541"/>
    </source>
</evidence>
<dbReference type="HAMAP" id="MF_01815">
    <property type="entry name" value="FabH"/>
    <property type="match status" value="1"/>
</dbReference>
<keyword evidence="19" id="KW-1185">Reference proteome</keyword>
<keyword evidence="7 14" id="KW-0275">Fatty acid biosynthesis</keyword>
<keyword evidence="3 14" id="KW-0444">Lipid biosynthesis</keyword>
<comment type="catalytic activity">
    <reaction evidence="10">
        <text>malonyl-[ACP] + acetyl-CoA + H(+) = 3-oxobutanoyl-[ACP] + CO2 + CoA</text>
        <dbReference type="Rhea" id="RHEA:12080"/>
        <dbReference type="Rhea" id="RHEA-COMP:9623"/>
        <dbReference type="Rhea" id="RHEA-COMP:9625"/>
        <dbReference type="ChEBI" id="CHEBI:15378"/>
        <dbReference type="ChEBI" id="CHEBI:16526"/>
        <dbReference type="ChEBI" id="CHEBI:57287"/>
        <dbReference type="ChEBI" id="CHEBI:57288"/>
        <dbReference type="ChEBI" id="CHEBI:78449"/>
        <dbReference type="ChEBI" id="CHEBI:78450"/>
        <dbReference type="EC" id="2.3.1.180"/>
    </reaction>
    <physiologicalReaction direction="left-to-right" evidence="10">
        <dbReference type="Rhea" id="RHEA:12081"/>
    </physiologicalReaction>
</comment>
<comment type="pathway">
    <text evidence="1 14">Lipid metabolism; fatty acid biosynthesis.</text>
</comment>
<evidence type="ECO:0000256" key="9">
    <source>
        <dbReference type="ARBA" id="ARBA00023315"/>
    </source>
</evidence>
<dbReference type="RefSeq" id="WP_117561906.1">
    <property type="nucleotide sequence ID" value="NZ_BAABZL010000001.1"/>
</dbReference>
<dbReference type="PANTHER" id="PTHR43091:SF1">
    <property type="entry name" value="BETA-KETOACYL-[ACYL-CARRIER-PROTEIN] SYNTHASE III, CHLOROPLASTIC"/>
    <property type="match status" value="1"/>
</dbReference>